<dbReference type="InterPro" id="IPR000847">
    <property type="entry name" value="LysR_HTH_N"/>
</dbReference>
<sequence length="78" mass="8758">MNLEQLQSFVAVSQIGPFTRAAEQLHLAQPSLSRQIATLEHDLGAELFHRARGHIRLTDAGEKLLPLARRMLAECWPT</sequence>
<dbReference type="Proteomes" id="UP000002007">
    <property type="component" value="Chromosome"/>
</dbReference>
<keyword evidence="7" id="KW-1185">Reference proteome</keyword>
<dbReference type="FunFam" id="1.10.10.10:FF:000001">
    <property type="entry name" value="LysR family transcriptional regulator"/>
    <property type="match status" value="1"/>
</dbReference>
<evidence type="ECO:0000313" key="6">
    <source>
        <dbReference type="EMBL" id="ABY24353.1"/>
    </source>
</evidence>
<dbReference type="EMBL" id="CP000910">
    <property type="protein sequence ID" value="ABY24353.1"/>
    <property type="molecule type" value="Genomic_DNA"/>
</dbReference>
<evidence type="ECO:0000313" key="7">
    <source>
        <dbReference type="Proteomes" id="UP000002007"/>
    </source>
</evidence>
<organism evidence="6 7">
    <name type="scientific">Renibacterium salmoninarum (strain ATCC 33209 / DSM 20767 / JCM 11484 / NBRC 15589 / NCIMB 2235)</name>
    <dbReference type="NCBI Taxonomy" id="288705"/>
    <lineage>
        <taxon>Bacteria</taxon>
        <taxon>Bacillati</taxon>
        <taxon>Actinomycetota</taxon>
        <taxon>Actinomycetes</taxon>
        <taxon>Micrococcales</taxon>
        <taxon>Micrococcaceae</taxon>
        <taxon>Renibacterium</taxon>
    </lineage>
</organism>
<comment type="similarity">
    <text evidence="1">Belongs to the LysR transcriptional regulatory family.</text>
</comment>
<dbReference type="InterPro" id="IPR036390">
    <property type="entry name" value="WH_DNA-bd_sf"/>
</dbReference>
<dbReference type="PANTHER" id="PTHR30126">
    <property type="entry name" value="HTH-TYPE TRANSCRIPTIONAL REGULATOR"/>
    <property type="match status" value="1"/>
</dbReference>
<accession>A9WRS1</accession>
<dbReference type="PANTHER" id="PTHR30126:SF40">
    <property type="entry name" value="HTH-TYPE TRANSCRIPTIONAL REGULATOR GLTR"/>
    <property type="match status" value="1"/>
</dbReference>
<evidence type="ECO:0000259" key="5">
    <source>
        <dbReference type="PROSITE" id="PS50931"/>
    </source>
</evidence>
<protein>
    <submittedName>
        <fullName evidence="6">Transcriptional regulator, LysR family</fullName>
    </submittedName>
</protein>
<dbReference type="Pfam" id="PF00126">
    <property type="entry name" value="HTH_1"/>
    <property type="match status" value="1"/>
</dbReference>
<dbReference type="GO" id="GO:0003700">
    <property type="term" value="F:DNA-binding transcription factor activity"/>
    <property type="evidence" value="ECO:0007669"/>
    <property type="project" value="InterPro"/>
</dbReference>
<dbReference type="PROSITE" id="PS50931">
    <property type="entry name" value="HTH_LYSR"/>
    <property type="match status" value="1"/>
</dbReference>
<dbReference type="SUPFAM" id="SSF46785">
    <property type="entry name" value="Winged helix' DNA-binding domain"/>
    <property type="match status" value="1"/>
</dbReference>
<dbReference type="InterPro" id="IPR036388">
    <property type="entry name" value="WH-like_DNA-bd_sf"/>
</dbReference>
<reference evidence="7" key="1">
    <citation type="journal article" date="2008" name="J. Bacteriol.">
        <title>Genome sequence of the fish pathogen Renibacterium salmoninarum suggests reductive evolution away from an environmental Arthrobacter ancestor.</title>
        <authorList>
            <person name="Wiens G.D."/>
            <person name="Rockey D.D."/>
            <person name="Wu Z."/>
            <person name="Chang J."/>
            <person name="Levy R."/>
            <person name="Crane S."/>
            <person name="Chen D.S."/>
            <person name="Capri G.R."/>
            <person name="Burnett J.R."/>
            <person name="Sudheesh P.S."/>
            <person name="Schipma M.J."/>
            <person name="Burd H."/>
            <person name="Bhattacharyya A."/>
            <person name="Rhodes L.D."/>
            <person name="Kaul R."/>
            <person name="Strom M.S."/>
        </authorList>
    </citation>
    <scope>NUCLEOTIDE SEQUENCE [LARGE SCALE GENOMIC DNA]</scope>
    <source>
        <strain evidence="7">ATCC 33209 / DSM 20767 / JCM 11484 / NBRC 15589 / NCIMB 2235</strain>
    </source>
</reference>
<dbReference type="KEGG" id="rsa:RSal33209_2628"/>
<keyword evidence="2" id="KW-0805">Transcription regulation</keyword>
<gene>
    <name evidence="6" type="ordered locus">RSal33209_2628</name>
</gene>
<dbReference type="RefSeq" id="WP_012246008.1">
    <property type="nucleotide sequence ID" value="NC_010168.1"/>
</dbReference>
<dbReference type="STRING" id="288705.RSal33209_2628"/>
<evidence type="ECO:0000256" key="3">
    <source>
        <dbReference type="ARBA" id="ARBA00023125"/>
    </source>
</evidence>
<keyword evidence="3" id="KW-0238">DNA-binding</keyword>
<dbReference type="PRINTS" id="PR00039">
    <property type="entry name" value="HTHLYSR"/>
</dbReference>
<keyword evidence="4" id="KW-0804">Transcription</keyword>
<dbReference type="AlphaFoldDB" id="A9WRS1"/>
<dbReference type="eggNOG" id="COG0583">
    <property type="taxonomic scope" value="Bacteria"/>
</dbReference>
<feature type="domain" description="HTH lysR-type" evidence="5">
    <location>
        <begin position="1"/>
        <end position="58"/>
    </location>
</feature>
<dbReference type="Gene3D" id="1.10.10.10">
    <property type="entry name" value="Winged helix-like DNA-binding domain superfamily/Winged helix DNA-binding domain"/>
    <property type="match status" value="1"/>
</dbReference>
<evidence type="ECO:0000256" key="4">
    <source>
        <dbReference type="ARBA" id="ARBA00023163"/>
    </source>
</evidence>
<dbReference type="HOGENOM" id="CLU_039613_20_10_11"/>
<evidence type="ECO:0000256" key="1">
    <source>
        <dbReference type="ARBA" id="ARBA00009437"/>
    </source>
</evidence>
<dbReference type="GO" id="GO:0000976">
    <property type="term" value="F:transcription cis-regulatory region binding"/>
    <property type="evidence" value="ECO:0007669"/>
    <property type="project" value="TreeGrafter"/>
</dbReference>
<evidence type="ECO:0000256" key="2">
    <source>
        <dbReference type="ARBA" id="ARBA00023015"/>
    </source>
</evidence>
<proteinExistence type="inferred from homology"/>
<name>A9WRS1_RENSM</name>